<dbReference type="Proteomes" id="UP000293638">
    <property type="component" value="Unassembled WGS sequence"/>
</dbReference>
<feature type="compositionally biased region" description="Gly residues" evidence="8">
    <location>
        <begin position="412"/>
        <end position="432"/>
    </location>
</feature>
<feature type="compositionally biased region" description="Low complexity" evidence="8">
    <location>
        <begin position="355"/>
        <end position="389"/>
    </location>
</feature>
<evidence type="ECO:0000256" key="1">
    <source>
        <dbReference type="ARBA" id="ARBA00012513"/>
    </source>
</evidence>
<sequence length="432" mass="43757">MELLAGRYRVLDVLGRGGSGVVHAGDDVVLGRRVALKRLHLAPATADDDTRGRALQEARAAARVVSPSVVRVFDVVEDQGVVWVVMELVDARGLDAVLRDGPLDPADAARVGLGVLDALDAVHRAGLVHRDVKPGNILVRPDGSVLLTDFGIARAPSDPSLTVTGAIVGSPAYLCPERAAGRPATPASDLWGLGATLYAAVEGRPAFQREGEVPTLFAVLHDEPELTARSGALGPVIARMLRKDPLERPGSAEVREWLTAVATGATPVLPGDEPAPRRRRPLLALLAATPAVAAAAFVLGVVLHAGAGGPAAPAQAAVPSPTPSAAAPAAVAVDVRPAAASTPAAPRSVRRAPVVRHPSAAPSAPVRHPAVQAPAPAHRGPARGPVRAPGRGKKAGPHPGKHGGHPGKHPGHPGGHGGGHPGKHGGGNGTAV</sequence>
<dbReference type="PROSITE" id="PS00107">
    <property type="entry name" value="PROTEIN_KINASE_ATP"/>
    <property type="match status" value="1"/>
</dbReference>
<dbReference type="PROSITE" id="PS00108">
    <property type="entry name" value="PROTEIN_KINASE_ST"/>
    <property type="match status" value="1"/>
</dbReference>
<dbReference type="PROSITE" id="PS50011">
    <property type="entry name" value="PROTEIN_KINASE_DOM"/>
    <property type="match status" value="1"/>
</dbReference>
<dbReference type="GO" id="GO:0005524">
    <property type="term" value="F:ATP binding"/>
    <property type="evidence" value="ECO:0007669"/>
    <property type="project" value="UniProtKB-UniRule"/>
</dbReference>
<dbReference type="InterPro" id="IPR000719">
    <property type="entry name" value="Prot_kinase_dom"/>
</dbReference>
<dbReference type="InterPro" id="IPR017441">
    <property type="entry name" value="Protein_kinase_ATP_BS"/>
</dbReference>
<dbReference type="Gene3D" id="1.10.510.10">
    <property type="entry name" value="Transferase(Phosphotransferase) domain 1"/>
    <property type="match status" value="1"/>
</dbReference>
<dbReference type="InterPro" id="IPR011009">
    <property type="entry name" value="Kinase-like_dom_sf"/>
</dbReference>
<dbReference type="SUPFAM" id="SSF56112">
    <property type="entry name" value="Protein kinase-like (PK-like)"/>
    <property type="match status" value="1"/>
</dbReference>
<evidence type="ECO:0000259" key="9">
    <source>
        <dbReference type="PROSITE" id="PS50011"/>
    </source>
</evidence>
<evidence type="ECO:0000256" key="5">
    <source>
        <dbReference type="ARBA" id="ARBA00022777"/>
    </source>
</evidence>
<feature type="domain" description="Protein kinase" evidence="9">
    <location>
        <begin position="8"/>
        <end position="258"/>
    </location>
</feature>
<dbReference type="SMART" id="SM00220">
    <property type="entry name" value="S_TKc"/>
    <property type="match status" value="1"/>
</dbReference>
<evidence type="ECO:0000256" key="3">
    <source>
        <dbReference type="ARBA" id="ARBA00022679"/>
    </source>
</evidence>
<evidence type="ECO:0000313" key="11">
    <source>
        <dbReference type="Proteomes" id="UP000293638"/>
    </source>
</evidence>
<evidence type="ECO:0000256" key="2">
    <source>
        <dbReference type="ARBA" id="ARBA00022527"/>
    </source>
</evidence>
<proteinExistence type="predicted"/>
<keyword evidence="3" id="KW-0808">Transferase</keyword>
<accession>A0A4Q7NW37</accession>
<dbReference type="Gene3D" id="3.30.200.20">
    <property type="entry name" value="Phosphorylase Kinase, domain 1"/>
    <property type="match status" value="1"/>
</dbReference>
<evidence type="ECO:0000313" key="10">
    <source>
        <dbReference type="EMBL" id="RZS91503.1"/>
    </source>
</evidence>
<keyword evidence="2 10" id="KW-0723">Serine/threonine-protein kinase</keyword>
<feature type="region of interest" description="Disordered" evidence="8">
    <location>
        <begin position="340"/>
        <end position="432"/>
    </location>
</feature>
<dbReference type="EC" id="2.7.11.1" evidence="1"/>
<dbReference type="PANTHER" id="PTHR43289">
    <property type="entry name" value="MITOGEN-ACTIVATED PROTEIN KINASE KINASE KINASE 20-RELATED"/>
    <property type="match status" value="1"/>
</dbReference>
<reference evidence="10 11" key="1">
    <citation type="submission" date="2019-02" db="EMBL/GenBank/DDBJ databases">
        <title>Genomic Encyclopedia of Type Strains, Phase IV (KMG-IV): sequencing the most valuable type-strain genomes for metagenomic binning, comparative biology and taxonomic classification.</title>
        <authorList>
            <person name="Goeker M."/>
        </authorList>
    </citation>
    <scope>NUCLEOTIDE SEQUENCE [LARGE SCALE GENOMIC DNA]</scope>
    <source>
        <strain evidence="10 11">DSM 45622</strain>
    </source>
</reference>
<evidence type="ECO:0000256" key="7">
    <source>
        <dbReference type="PROSITE-ProRule" id="PRU10141"/>
    </source>
</evidence>
<organism evidence="10 11">
    <name type="scientific">Motilibacter rhizosphaerae</name>
    <dbReference type="NCBI Taxonomy" id="598652"/>
    <lineage>
        <taxon>Bacteria</taxon>
        <taxon>Bacillati</taxon>
        <taxon>Actinomycetota</taxon>
        <taxon>Actinomycetes</taxon>
        <taxon>Motilibacterales</taxon>
        <taxon>Motilibacteraceae</taxon>
        <taxon>Motilibacter</taxon>
    </lineage>
</organism>
<evidence type="ECO:0000256" key="6">
    <source>
        <dbReference type="ARBA" id="ARBA00022840"/>
    </source>
</evidence>
<feature type="binding site" evidence="7">
    <location>
        <position position="37"/>
    </location>
    <ligand>
        <name>ATP</name>
        <dbReference type="ChEBI" id="CHEBI:30616"/>
    </ligand>
</feature>
<dbReference type="CDD" id="cd14014">
    <property type="entry name" value="STKc_PknB_like"/>
    <property type="match status" value="1"/>
</dbReference>
<protein>
    <recommendedName>
        <fullName evidence="1">non-specific serine/threonine protein kinase</fullName>
        <ecNumber evidence="1">2.7.11.1</ecNumber>
    </recommendedName>
</protein>
<dbReference type="PANTHER" id="PTHR43289:SF6">
    <property type="entry name" value="SERINE_THREONINE-PROTEIN KINASE NEKL-3"/>
    <property type="match status" value="1"/>
</dbReference>
<dbReference type="OrthoDB" id="9762169at2"/>
<gene>
    <name evidence="10" type="ORF">EV189_0745</name>
</gene>
<name>A0A4Q7NW37_9ACTN</name>
<keyword evidence="6 7" id="KW-0067">ATP-binding</keyword>
<dbReference type="RefSeq" id="WP_130491565.1">
    <property type="nucleotide sequence ID" value="NZ_SGXD01000001.1"/>
</dbReference>
<dbReference type="EMBL" id="SGXD01000001">
    <property type="protein sequence ID" value="RZS91503.1"/>
    <property type="molecule type" value="Genomic_DNA"/>
</dbReference>
<dbReference type="InterPro" id="IPR008271">
    <property type="entry name" value="Ser/Thr_kinase_AS"/>
</dbReference>
<keyword evidence="5 10" id="KW-0418">Kinase</keyword>
<evidence type="ECO:0000256" key="4">
    <source>
        <dbReference type="ARBA" id="ARBA00022741"/>
    </source>
</evidence>
<keyword evidence="11" id="KW-1185">Reference proteome</keyword>
<dbReference type="GO" id="GO:0004674">
    <property type="term" value="F:protein serine/threonine kinase activity"/>
    <property type="evidence" value="ECO:0007669"/>
    <property type="project" value="UniProtKB-KW"/>
</dbReference>
<dbReference type="AlphaFoldDB" id="A0A4Q7NW37"/>
<dbReference type="Pfam" id="PF00069">
    <property type="entry name" value="Pkinase"/>
    <property type="match status" value="1"/>
</dbReference>
<feature type="compositionally biased region" description="Basic residues" evidence="8">
    <location>
        <begin position="390"/>
        <end position="411"/>
    </location>
</feature>
<comment type="caution">
    <text evidence="10">The sequence shown here is derived from an EMBL/GenBank/DDBJ whole genome shotgun (WGS) entry which is preliminary data.</text>
</comment>
<keyword evidence="4 7" id="KW-0547">Nucleotide-binding</keyword>
<evidence type="ECO:0000256" key="8">
    <source>
        <dbReference type="SAM" id="MobiDB-lite"/>
    </source>
</evidence>